<comment type="caution">
    <text evidence="1">The sequence shown here is derived from an EMBL/GenBank/DDBJ whole genome shotgun (WGS) entry which is preliminary data.</text>
</comment>
<gene>
    <name evidence="1" type="ORF">LCGC14_0426300</name>
</gene>
<protein>
    <submittedName>
        <fullName evidence="1">Uncharacterized protein</fullName>
    </submittedName>
</protein>
<reference evidence="1" key="1">
    <citation type="journal article" date="2015" name="Nature">
        <title>Complex archaea that bridge the gap between prokaryotes and eukaryotes.</title>
        <authorList>
            <person name="Spang A."/>
            <person name="Saw J.H."/>
            <person name="Jorgensen S.L."/>
            <person name="Zaremba-Niedzwiedzka K."/>
            <person name="Martijn J."/>
            <person name="Lind A.E."/>
            <person name="van Eijk R."/>
            <person name="Schleper C."/>
            <person name="Guy L."/>
            <person name="Ettema T.J."/>
        </authorList>
    </citation>
    <scope>NUCLEOTIDE SEQUENCE</scope>
</reference>
<dbReference type="AlphaFoldDB" id="A0A0F9T7D5"/>
<dbReference type="EMBL" id="LAZR01000395">
    <property type="protein sequence ID" value="KKN70847.1"/>
    <property type="molecule type" value="Genomic_DNA"/>
</dbReference>
<accession>A0A0F9T7D5</accession>
<sequence>MSGRKDIDMNLAIGLYRDERLPTPKVSKRVGCCVQTLITRLREYGVEIRSNGWDKQKIDFEVLRCEYQDLKISTAAIAVRHSMSPSSVWERLTKGGVHMRDRKEEAAKAITKIQVSEHPKICLRYQTNKYESCGDIARDYGVHKATIANILKANGINPEHEGARIKSYKGGITPLHTRIRHCEKGMVWRRECMKRDDYTCQTTGKRGGKLEVHHLKSFSQVFEEFLSLNSDLDPEKDCDQLFEVSQYYGPFWDINNGTTLAEGSHHTLHAE</sequence>
<evidence type="ECO:0000313" key="1">
    <source>
        <dbReference type="EMBL" id="KKN70847.1"/>
    </source>
</evidence>
<proteinExistence type="predicted"/>
<name>A0A0F9T7D5_9ZZZZ</name>
<organism evidence="1">
    <name type="scientific">marine sediment metagenome</name>
    <dbReference type="NCBI Taxonomy" id="412755"/>
    <lineage>
        <taxon>unclassified sequences</taxon>
        <taxon>metagenomes</taxon>
        <taxon>ecological metagenomes</taxon>
    </lineage>
</organism>
<dbReference type="Gene3D" id="1.10.10.60">
    <property type="entry name" value="Homeodomain-like"/>
    <property type="match status" value="1"/>
</dbReference>